<feature type="transmembrane region" description="Helical" evidence="1">
    <location>
        <begin position="7"/>
        <end position="26"/>
    </location>
</feature>
<feature type="transmembrane region" description="Helical" evidence="1">
    <location>
        <begin position="32"/>
        <end position="52"/>
    </location>
</feature>
<dbReference type="Proteomes" id="UP000622552">
    <property type="component" value="Unassembled WGS sequence"/>
</dbReference>
<gene>
    <name evidence="2" type="ORF">IW245_007422</name>
</gene>
<evidence type="ECO:0000313" key="3">
    <source>
        <dbReference type="Proteomes" id="UP000622552"/>
    </source>
</evidence>
<organism evidence="2 3">
    <name type="scientific">Longispora fulva</name>
    <dbReference type="NCBI Taxonomy" id="619741"/>
    <lineage>
        <taxon>Bacteria</taxon>
        <taxon>Bacillati</taxon>
        <taxon>Actinomycetota</taxon>
        <taxon>Actinomycetes</taxon>
        <taxon>Micromonosporales</taxon>
        <taxon>Micromonosporaceae</taxon>
        <taxon>Longispora</taxon>
    </lineage>
</organism>
<keyword evidence="3" id="KW-1185">Reference proteome</keyword>
<accession>A0A8J7GIF2</accession>
<protein>
    <submittedName>
        <fullName evidence="2">Uncharacterized protein</fullName>
    </submittedName>
</protein>
<feature type="transmembrane region" description="Helical" evidence="1">
    <location>
        <begin position="83"/>
        <end position="105"/>
    </location>
</feature>
<reference evidence="2" key="1">
    <citation type="submission" date="2020-11" db="EMBL/GenBank/DDBJ databases">
        <title>Sequencing the genomes of 1000 actinobacteria strains.</title>
        <authorList>
            <person name="Klenk H.-P."/>
        </authorList>
    </citation>
    <scope>NUCLEOTIDE SEQUENCE</scope>
    <source>
        <strain evidence="2">DSM 45356</strain>
    </source>
</reference>
<proteinExistence type="predicted"/>
<keyword evidence="1" id="KW-1133">Transmembrane helix</keyword>
<evidence type="ECO:0000313" key="2">
    <source>
        <dbReference type="EMBL" id="MBG6141228.1"/>
    </source>
</evidence>
<keyword evidence="1" id="KW-0812">Transmembrane</keyword>
<sequence length="253" mass="27241">MAWWSKAPVRVAGMLGLVGAGVAAGAALVGPWWGWAGAVAGYALAHTVGWALDRARGRPRRPGPPPAQAQRYQLRTTTLSGSIVAGLGFGLLGMLVLTATLGLIGNAVARRFAVGAPFLYLTVLLVGVVGGVFWLRRTVLSDVEVTVGGATLLVRARSRRQDWQELRLPVDAVVRIDAFSDPFGAARWLRVDAGAYGRFELRSSGVLAGKRAQSAIGRLTVDLLDRLGAERRTRPFLARWGTYRYDIRKNHSS</sequence>
<dbReference type="RefSeq" id="WP_197007677.1">
    <property type="nucleotide sequence ID" value="NZ_BONS01000029.1"/>
</dbReference>
<feature type="transmembrane region" description="Helical" evidence="1">
    <location>
        <begin position="117"/>
        <end position="135"/>
    </location>
</feature>
<keyword evidence="1" id="KW-0472">Membrane</keyword>
<evidence type="ECO:0000256" key="1">
    <source>
        <dbReference type="SAM" id="Phobius"/>
    </source>
</evidence>
<comment type="caution">
    <text evidence="2">The sequence shown here is derived from an EMBL/GenBank/DDBJ whole genome shotgun (WGS) entry which is preliminary data.</text>
</comment>
<dbReference type="AlphaFoldDB" id="A0A8J7GIF2"/>
<dbReference type="EMBL" id="JADOUF010000001">
    <property type="protein sequence ID" value="MBG6141228.1"/>
    <property type="molecule type" value="Genomic_DNA"/>
</dbReference>
<name>A0A8J7GIF2_9ACTN</name>